<organism evidence="1 2">
    <name type="scientific">Methylobacterium pseudosasicola</name>
    <dbReference type="NCBI Taxonomy" id="582667"/>
    <lineage>
        <taxon>Bacteria</taxon>
        <taxon>Pseudomonadati</taxon>
        <taxon>Pseudomonadota</taxon>
        <taxon>Alphaproteobacteria</taxon>
        <taxon>Hyphomicrobiales</taxon>
        <taxon>Methylobacteriaceae</taxon>
        <taxon>Methylobacterium</taxon>
    </lineage>
</organism>
<dbReference type="GO" id="GO:0006355">
    <property type="term" value="P:regulation of DNA-templated transcription"/>
    <property type="evidence" value="ECO:0007669"/>
    <property type="project" value="InterPro"/>
</dbReference>
<proteinExistence type="predicted"/>
<dbReference type="InterPro" id="IPR010985">
    <property type="entry name" value="Ribbon_hlx_hlx"/>
</dbReference>
<dbReference type="RefSeq" id="WP_167367675.1">
    <property type="nucleotide sequence ID" value="NZ_FOTK01000004.1"/>
</dbReference>
<dbReference type="EMBL" id="FOTK01000004">
    <property type="protein sequence ID" value="SFL42250.1"/>
    <property type="molecule type" value="Genomic_DNA"/>
</dbReference>
<evidence type="ECO:0000313" key="2">
    <source>
        <dbReference type="Proteomes" id="UP000199048"/>
    </source>
</evidence>
<dbReference type="SUPFAM" id="SSF47598">
    <property type="entry name" value="Ribbon-helix-helix"/>
    <property type="match status" value="1"/>
</dbReference>
<evidence type="ECO:0000313" key="1">
    <source>
        <dbReference type="EMBL" id="SFL42250.1"/>
    </source>
</evidence>
<sequence length="54" mass="6033">MSETRETRSAPLGLRILPSVKKALEEAAAEDHRPVASYVEKLLTEHLKAKGYLK</sequence>
<dbReference type="STRING" id="582667.SAMN05192568_1004275"/>
<accession>A0A1I4HKH6</accession>
<dbReference type="AlphaFoldDB" id="A0A1I4HKH6"/>
<dbReference type="Proteomes" id="UP000199048">
    <property type="component" value="Unassembled WGS sequence"/>
</dbReference>
<protein>
    <recommendedName>
        <fullName evidence="3">CopG-like RHH_1 or ribbon-helix-helix domain-containing protein, RHH_5</fullName>
    </recommendedName>
</protein>
<name>A0A1I4HKH6_9HYPH</name>
<dbReference type="Gene3D" id="1.10.1220.10">
    <property type="entry name" value="Met repressor-like"/>
    <property type="match status" value="1"/>
</dbReference>
<gene>
    <name evidence="1" type="ORF">SAMN05192568_1004275</name>
</gene>
<evidence type="ECO:0008006" key="3">
    <source>
        <dbReference type="Google" id="ProtNLM"/>
    </source>
</evidence>
<keyword evidence="2" id="KW-1185">Reference proteome</keyword>
<reference evidence="2" key="1">
    <citation type="submission" date="2016-10" db="EMBL/GenBank/DDBJ databases">
        <authorList>
            <person name="Varghese N."/>
            <person name="Submissions S."/>
        </authorList>
    </citation>
    <scope>NUCLEOTIDE SEQUENCE [LARGE SCALE GENOMIC DNA]</scope>
    <source>
        <strain evidence="2">BL36</strain>
    </source>
</reference>
<dbReference type="InterPro" id="IPR013321">
    <property type="entry name" value="Arc_rbn_hlx_hlx"/>
</dbReference>